<proteinExistence type="predicted"/>
<accession>A0A392UKY4</accession>
<reference evidence="1 2" key="1">
    <citation type="journal article" date="2018" name="Front. Plant Sci.">
        <title>Red Clover (Trifolium pratense) and Zigzag Clover (T. medium) - A Picture of Genomic Similarities and Differences.</title>
        <authorList>
            <person name="Dluhosova J."/>
            <person name="Istvanek J."/>
            <person name="Nedelnik J."/>
            <person name="Repkova J."/>
        </authorList>
    </citation>
    <scope>NUCLEOTIDE SEQUENCE [LARGE SCALE GENOMIC DNA]</scope>
    <source>
        <strain evidence="2">cv. 10/8</strain>
        <tissue evidence="1">Leaf</tissue>
    </source>
</reference>
<sequence>MRSPGDRYARQARCALHFSPVFARNPETSRLGVAARKIPSS</sequence>
<feature type="non-terminal residue" evidence="1">
    <location>
        <position position="41"/>
    </location>
</feature>
<evidence type="ECO:0000313" key="2">
    <source>
        <dbReference type="Proteomes" id="UP000265520"/>
    </source>
</evidence>
<dbReference type="Proteomes" id="UP000265520">
    <property type="component" value="Unassembled WGS sequence"/>
</dbReference>
<dbReference type="EMBL" id="LXQA010817397">
    <property type="protein sequence ID" value="MCI72405.1"/>
    <property type="molecule type" value="Genomic_DNA"/>
</dbReference>
<evidence type="ECO:0000313" key="1">
    <source>
        <dbReference type="EMBL" id="MCI72405.1"/>
    </source>
</evidence>
<keyword evidence="2" id="KW-1185">Reference proteome</keyword>
<protein>
    <submittedName>
        <fullName evidence="1">Uncharacterized protein</fullName>
    </submittedName>
</protein>
<organism evidence="1 2">
    <name type="scientific">Trifolium medium</name>
    <dbReference type="NCBI Taxonomy" id="97028"/>
    <lineage>
        <taxon>Eukaryota</taxon>
        <taxon>Viridiplantae</taxon>
        <taxon>Streptophyta</taxon>
        <taxon>Embryophyta</taxon>
        <taxon>Tracheophyta</taxon>
        <taxon>Spermatophyta</taxon>
        <taxon>Magnoliopsida</taxon>
        <taxon>eudicotyledons</taxon>
        <taxon>Gunneridae</taxon>
        <taxon>Pentapetalae</taxon>
        <taxon>rosids</taxon>
        <taxon>fabids</taxon>
        <taxon>Fabales</taxon>
        <taxon>Fabaceae</taxon>
        <taxon>Papilionoideae</taxon>
        <taxon>50 kb inversion clade</taxon>
        <taxon>NPAAA clade</taxon>
        <taxon>Hologalegina</taxon>
        <taxon>IRL clade</taxon>
        <taxon>Trifolieae</taxon>
        <taxon>Trifolium</taxon>
    </lineage>
</organism>
<dbReference type="AlphaFoldDB" id="A0A392UKY4"/>
<name>A0A392UKY4_9FABA</name>
<comment type="caution">
    <text evidence="1">The sequence shown here is derived from an EMBL/GenBank/DDBJ whole genome shotgun (WGS) entry which is preliminary data.</text>
</comment>